<gene>
    <name evidence="3" type="ORF">B0A55_13599</name>
</gene>
<feature type="compositionally biased region" description="Basic and acidic residues" evidence="1">
    <location>
        <begin position="1"/>
        <end position="10"/>
    </location>
</feature>
<reference evidence="3 4" key="1">
    <citation type="submission" date="2017-03" db="EMBL/GenBank/DDBJ databases">
        <title>Genomes of endolithic fungi from Antarctica.</title>
        <authorList>
            <person name="Coleine C."/>
            <person name="Masonjones S."/>
            <person name="Stajich J.E."/>
        </authorList>
    </citation>
    <scope>NUCLEOTIDE SEQUENCE [LARGE SCALE GENOMIC DNA]</scope>
    <source>
        <strain evidence="3 4">CCFEE 5184</strain>
    </source>
</reference>
<dbReference type="Proteomes" id="UP000309340">
    <property type="component" value="Unassembled WGS sequence"/>
</dbReference>
<dbReference type="Pfam" id="PF25545">
    <property type="entry name" value="DUF7924"/>
    <property type="match status" value="1"/>
</dbReference>
<dbReference type="InterPro" id="IPR057684">
    <property type="entry name" value="DUF7924"/>
</dbReference>
<evidence type="ECO:0000313" key="3">
    <source>
        <dbReference type="EMBL" id="TKA64124.1"/>
    </source>
</evidence>
<dbReference type="AlphaFoldDB" id="A0A4U0WLT3"/>
<protein>
    <recommendedName>
        <fullName evidence="2">DUF7924 domain-containing protein</fullName>
    </recommendedName>
</protein>
<accession>A0A4U0WLT3</accession>
<dbReference type="EMBL" id="NAJQ01000869">
    <property type="protein sequence ID" value="TKA64124.1"/>
    <property type="molecule type" value="Genomic_DNA"/>
</dbReference>
<organism evidence="3 4">
    <name type="scientific">Friedmanniomyces simplex</name>
    <dbReference type="NCBI Taxonomy" id="329884"/>
    <lineage>
        <taxon>Eukaryota</taxon>
        <taxon>Fungi</taxon>
        <taxon>Dikarya</taxon>
        <taxon>Ascomycota</taxon>
        <taxon>Pezizomycotina</taxon>
        <taxon>Dothideomycetes</taxon>
        <taxon>Dothideomycetidae</taxon>
        <taxon>Mycosphaerellales</taxon>
        <taxon>Teratosphaeriaceae</taxon>
        <taxon>Friedmanniomyces</taxon>
    </lineage>
</organism>
<feature type="domain" description="DUF7924" evidence="2">
    <location>
        <begin position="70"/>
        <end position="237"/>
    </location>
</feature>
<dbReference type="PANTHER" id="PTHR42470:SF2">
    <property type="match status" value="1"/>
</dbReference>
<name>A0A4U0WLT3_9PEZI</name>
<feature type="region of interest" description="Disordered" evidence="1">
    <location>
        <begin position="1"/>
        <end position="33"/>
    </location>
</feature>
<evidence type="ECO:0000313" key="4">
    <source>
        <dbReference type="Proteomes" id="UP000309340"/>
    </source>
</evidence>
<sequence>MRQPRAEKRSHTPSRSNSYSQRVRDGDSPAAWTRKHEEKMEEMGLFMTAKRTQATITDKSQQLCDQLLDAEYLRDVMPIVVPSAELLHIDGHAELDTVCEAMNAEWTQCDTLCGPRPKPDFVCGASATAFTKEEKEKLQLNHTSACPNLFPENMYFPFLICEVKGSDRPIEEAERQAMHSASIATRAVIELFRKVSATEEVHQQVLAFSVAHNHSMVMIFAHFATINGEKTSFFRRLLGPETLNHIRMLVNILLDLTRSTQLPSASYMGYCHIVEQASSVTKSCAYTLRDVLAGIFYCTSLPQMFRATTGAISAASWRNR</sequence>
<proteinExistence type="predicted"/>
<dbReference type="OrthoDB" id="5132737at2759"/>
<comment type="caution">
    <text evidence="3">The sequence shown here is derived from an EMBL/GenBank/DDBJ whole genome shotgun (WGS) entry which is preliminary data.</text>
</comment>
<dbReference type="PANTHER" id="PTHR42470">
    <property type="entry name" value="VAST DOMAIN-CONTAINING PROTEIN"/>
    <property type="match status" value="1"/>
</dbReference>
<evidence type="ECO:0000256" key="1">
    <source>
        <dbReference type="SAM" id="MobiDB-lite"/>
    </source>
</evidence>
<keyword evidence="4" id="KW-1185">Reference proteome</keyword>
<dbReference type="STRING" id="329884.A0A4U0WLT3"/>
<evidence type="ECO:0000259" key="2">
    <source>
        <dbReference type="Pfam" id="PF25545"/>
    </source>
</evidence>